<evidence type="ECO:0000313" key="1">
    <source>
        <dbReference type="EMBL" id="EFX01854.1"/>
    </source>
</evidence>
<reference evidence="1 2" key="1">
    <citation type="journal article" date="2011" name="Proc. Natl. Acad. Sci. U.S.A.">
        <title>Genome and transcriptome analyses of the mountain pine beetle-fungal symbiont Grosmannia clavigera, a lodgepole pine pathogen.</title>
        <authorList>
            <person name="DiGuistini S."/>
            <person name="Wang Y."/>
            <person name="Liao N.Y."/>
            <person name="Taylor G."/>
            <person name="Tanguay P."/>
            <person name="Feau N."/>
            <person name="Henrissat B."/>
            <person name="Chan S.K."/>
            <person name="Hesse-Orce U."/>
            <person name="Alamouti S.M."/>
            <person name="Tsui C.K.M."/>
            <person name="Docking R.T."/>
            <person name="Levasseur A."/>
            <person name="Haridas S."/>
            <person name="Robertson G."/>
            <person name="Birol I."/>
            <person name="Holt R.A."/>
            <person name="Marra M.A."/>
            <person name="Hamelin R.C."/>
            <person name="Hirst M."/>
            <person name="Jones S.J.M."/>
            <person name="Bohlmann J."/>
            <person name="Breuil C."/>
        </authorList>
    </citation>
    <scope>NUCLEOTIDE SEQUENCE [LARGE SCALE GENOMIC DNA]</scope>
    <source>
        <strain evidence="2">kw1407 / UAMH 11150</strain>
    </source>
</reference>
<dbReference type="AlphaFoldDB" id="F0XK15"/>
<protein>
    <submittedName>
        <fullName evidence="1">Uncharacterized protein</fullName>
    </submittedName>
</protein>
<dbReference type="GeneID" id="25978190"/>
<proteinExistence type="predicted"/>
<sequence length="130" mass="15857">MCCSVYHTYRCGHRAESTFASCGHESSRHHRVTTLNQSRSLCPRCQANHDRDPVWQSWRYDAVRESETERQRYIRRHEVEARLRAAYDREQVERDLAHERLANRFQRRNDDWDDDLQVRVKMVRYHGHCR</sequence>
<dbReference type="EMBL" id="GL629787">
    <property type="protein sequence ID" value="EFX01854.1"/>
    <property type="molecule type" value="Genomic_DNA"/>
</dbReference>
<keyword evidence="2" id="KW-1185">Reference proteome</keyword>
<gene>
    <name evidence="1" type="ORF">CMQ_4925</name>
</gene>
<dbReference type="RefSeq" id="XP_014171336.1">
    <property type="nucleotide sequence ID" value="XM_014315861.1"/>
</dbReference>
<accession>F0XK15</accession>
<dbReference type="Proteomes" id="UP000007796">
    <property type="component" value="Unassembled WGS sequence"/>
</dbReference>
<dbReference type="InParanoid" id="F0XK15"/>
<dbReference type="HOGENOM" id="CLU_1938391_0_0_1"/>
<evidence type="ECO:0000313" key="2">
    <source>
        <dbReference type="Proteomes" id="UP000007796"/>
    </source>
</evidence>
<organism evidence="2">
    <name type="scientific">Grosmannia clavigera (strain kw1407 / UAMH 11150)</name>
    <name type="common">Blue stain fungus</name>
    <name type="synonym">Graphiocladiella clavigera</name>
    <dbReference type="NCBI Taxonomy" id="655863"/>
    <lineage>
        <taxon>Eukaryota</taxon>
        <taxon>Fungi</taxon>
        <taxon>Dikarya</taxon>
        <taxon>Ascomycota</taxon>
        <taxon>Pezizomycotina</taxon>
        <taxon>Sordariomycetes</taxon>
        <taxon>Sordariomycetidae</taxon>
        <taxon>Ophiostomatales</taxon>
        <taxon>Ophiostomataceae</taxon>
        <taxon>Leptographium</taxon>
    </lineage>
</organism>
<name>F0XK15_GROCL</name>